<dbReference type="InterPro" id="IPR022235">
    <property type="entry name" value="DUF3760"/>
</dbReference>
<evidence type="ECO:0000256" key="1">
    <source>
        <dbReference type="SAM" id="MobiDB-lite"/>
    </source>
</evidence>
<dbReference type="EMBL" id="KV700123">
    <property type="protein sequence ID" value="OCF34928.1"/>
    <property type="molecule type" value="Genomic_DNA"/>
</dbReference>
<reference evidence="3" key="2">
    <citation type="submission" date="2013-12" db="EMBL/GenBank/DDBJ databases">
        <title>Evolution of pathogenesis and genome organization in the Tremellales.</title>
        <authorList>
            <person name="Cuomo C."/>
            <person name="Litvintseva A."/>
            <person name="Heitman J."/>
            <person name="Chen Y."/>
            <person name="Sun S."/>
            <person name="Springer D."/>
            <person name="Dromer F."/>
            <person name="Young S."/>
            <person name="Zeng Q."/>
            <person name="Chapman S."/>
            <person name="Gujja S."/>
            <person name="Saif S."/>
            <person name="Birren B."/>
        </authorList>
    </citation>
    <scope>NUCLEOTIDE SEQUENCE [LARGE SCALE GENOMIC DNA]</scope>
    <source>
        <strain evidence="3">BCC8398</strain>
    </source>
</reference>
<dbReference type="Proteomes" id="UP000092666">
    <property type="component" value="Unassembled WGS sequence"/>
</dbReference>
<accession>A0A1B9GV74</accession>
<evidence type="ECO:0000313" key="3">
    <source>
        <dbReference type="Proteomes" id="UP000092666"/>
    </source>
</evidence>
<evidence type="ECO:0000313" key="2">
    <source>
        <dbReference type="EMBL" id="OCF34928.1"/>
    </source>
</evidence>
<reference evidence="2 3" key="1">
    <citation type="submission" date="2013-07" db="EMBL/GenBank/DDBJ databases">
        <title>The Genome Sequence of Cryptococcus heveanensis BCC8398.</title>
        <authorList>
            <consortium name="The Broad Institute Genome Sequencing Platform"/>
            <person name="Cuomo C."/>
            <person name="Litvintseva A."/>
            <person name="Chen Y."/>
            <person name="Heitman J."/>
            <person name="Sun S."/>
            <person name="Springer D."/>
            <person name="Dromer F."/>
            <person name="Young S.K."/>
            <person name="Zeng Q."/>
            <person name="Gargeya S."/>
            <person name="Fitzgerald M."/>
            <person name="Abouelleil A."/>
            <person name="Alvarado L."/>
            <person name="Berlin A.M."/>
            <person name="Chapman S.B."/>
            <person name="Dewar J."/>
            <person name="Goldberg J."/>
            <person name="Griggs A."/>
            <person name="Gujja S."/>
            <person name="Hansen M."/>
            <person name="Howarth C."/>
            <person name="Imamovic A."/>
            <person name="Larimer J."/>
            <person name="McCowan C."/>
            <person name="Murphy C."/>
            <person name="Pearson M."/>
            <person name="Priest M."/>
            <person name="Roberts A."/>
            <person name="Saif S."/>
            <person name="Shea T."/>
            <person name="Sykes S."/>
            <person name="Wortman J."/>
            <person name="Nusbaum C."/>
            <person name="Birren B."/>
        </authorList>
    </citation>
    <scope>NUCLEOTIDE SEQUENCE [LARGE SCALE GENOMIC DNA]</scope>
    <source>
        <strain evidence="2 3">BCC8398</strain>
    </source>
</reference>
<keyword evidence="3" id="KW-1185">Reference proteome</keyword>
<feature type="compositionally biased region" description="Polar residues" evidence="1">
    <location>
        <begin position="1"/>
        <end position="20"/>
    </location>
</feature>
<name>A0A1B9GV74_9TREE</name>
<dbReference type="AlphaFoldDB" id="A0A1B9GV74"/>
<feature type="compositionally biased region" description="Low complexity" evidence="1">
    <location>
        <begin position="29"/>
        <end position="44"/>
    </location>
</feature>
<proteinExistence type="predicted"/>
<dbReference type="OrthoDB" id="2564858at2759"/>
<protein>
    <submittedName>
        <fullName evidence="2">Uncharacterized protein</fullName>
    </submittedName>
</protein>
<organism evidence="2 3">
    <name type="scientific">Kwoniella heveanensis BCC8398</name>
    <dbReference type="NCBI Taxonomy" id="1296120"/>
    <lineage>
        <taxon>Eukaryota</taxon>
        <taxon>Fungi</taxon>
        <taxon>Dikarya</taxon>
        <taxon>Basidiomycota</taxon>
        <taxon>Agaricomycotina</taxon>
        <taxon>Tremellomycetes</taxon>
        <taxon>Tremellales</taxon>
        <taxon>Cryptococcaceae</taxon>
        <taxon>Kwoniella</taxon>
    </lineage>
</organism>
<sequence>MNDTTSHISFSTASARSQSPMHPICNGDTAVKTTTSTDTSTTSSTKATRTTAITTIKQTSTTTIVTTSTTVFHVTLDVDMVLFQRLTPVHYLILEQLKNDIPVKLIRVCRAFYDEIIPDLYRSFDLDEATYKKKMYGAFDYTTRLKGGVFVSRGSDEDIVDIVEPASRRKLDTLQHVEILNISDFDAARNLYHDSILSSTNRWLEHIPCIAFDRRSTECLNEPYANAKMARTVASIAKAKSLVSFKLMWPYQGKQWADAAVWPDSSKDGCEEDERNLDYDEEPTNRTRPFSADEKTIGRFIERHLATNAHLKVVHIGMTLDHLDRAFPYIENLNKQIEIRFEILWEKMPPYEVACNVWWHYKNIRKFDHLSSVYALVRYDLLRFKGIDRVLPKLFERKGPGDEVFFQAFKDSLLLSTTPIQKSSS</sequence>
<gene>
    <name evidence="2" type="ORF">I316_03475</name>
</gene>
<feature type="region of interest" description="Disordered" evidence="1">
    <location>
        <begin position="1"/>
        <end position="44"/>
    </location>
</feature>
<dbReference type="Pfam" id="PF12586">
    <property type="entry name" value="DUF3760"/>
    <property type="match status" value="1"/>
</dbReference>